<dbReference type="AlphaFoldDB" id="A0A6V8NYA1"/>
<organism evidence="2 3">
    <name type="scientific">Candidatus Hakubella thermalkaliphila</name>
    <dbReference type="NCBI Taxonomy" id="2754717"/>
    <lineage>
        <taxon>Bacteria</taxon>
        <taxon>Bacillati</taxon>
        <taxon>Actinomycetota</taxon>
        <taxon>Actinomycetota incertae sedis</taxon>
        <taxon>Candidatus Hakubellales</taxon>
        <taxon>Candidatus Hakubellaceae</taxon>
        <taxon>Candidatus Hakubella</taxon>
    </lineage>
</organism>
<dbReference type="InterPro" id="IPR036237">
    <property type="entry name" value="Xyl_isomerase-like_sf"/>
</dbReference>
<evidence type="ECO:0000313" key="2">
    <source>
        <dbReference type="EMBL" id="GFP25245.1"/>
    </source>
</evidence>
<evidence type="ECO:0000313" key="3">
    <source>
        <dbReference type="Proteomes" id="UP000543224"/>
    </source>
</evidence>
<reference evidence="2 3" key="1">
    <citation type="journal article" date="2020" name="Front. Microbiol.">
        <title>Single-cell genomics of novel Actinobacteria with the Wood-Ljungdahl pathway discovered in a serpentinizing system.</title>
        <authorList>
            <person name="Merino N."/>
            <person name="Kawai M."/>
            <person name="Boyd E.S."/>
            <person name="Colman D.R."/>
            <person name="McGlynn S.E."/>
            <person name="Nealson K.H."/>
            <person name="Kurokawa K."/>
            <person name="Hongoh Y."/>
        </authorList>
    </citation>
    <scope>NUCLEOTIDE SEQUENCE [LARGE SCALE GENOMIC DNA]</scope>
    <source>
        <strain evidence="2 3">S25</strain>
    </source>
</reference>
<evidence type="ECO:0000259" key="1">
    <source>
        <dbReference type="Pfam" id="PF01261"/>
    </source>
</evidence>
<comment type="caution">
    <text evidence="2">The sequence shown here is derived from an EMBL/GenBank/DDBJ whole genome shotgun (WGS) entry which is preliminary data.</text>
</comment>
<dbReference type="EMBL" id="BLRX01000058">
    <property type="protein sequence ID" value="GFP25245.1"/>
    <property type="molecule type" value="Genomic_DNA"/>
</dbReference>
<protein>
    <recommendedName>
        <fullName evidence="1">Xylose isomerase-like TIM barrel domain-containing protein</fullName>
    </recommendedName>
</protein>
<dbReference type="InterPro" id="IPR013022">
    <property type="entry name" value="Xyl_isomerase-like_TIM-brl"/>
</dbReference>
<proteinExistence type="predicted"/>
<dbReference type="Proteomes" id="UP000543224">
    <property type="component" value="Unassembled WGS sequence"/>
</dbReference>
<accession>A0A6V8NYA1</accession>
<dbReference type="SUPFAM" id="SSF51658">
    <property type="entry name" value="Xylose isomerase-like"/>
    <property type="match status" value="1"/>
</dbReference>
<feature type="domain" description="Xylose isomerase-like TIM barrel" evidence="1">
    <location>
        <begin position="48"/>
        <end position="287"/>
    </location>
</feature>
<sequence>MLDGMKVGIVHFMAYPETIKGQGPVVETLRKIAEDDFFDLVEVTWIKDDTVREEARRLLQEAHLEVAYGAQPCLLSQKLDLNTSDEAEREKAIDQVKQCTDEAYYLGARALAVLSGKDPGKEGREEAFSRLVASLSELCAYSAEKSSSASGQASSTREPMPIILETFDQVPFGKNCLIGPTSQAVRIAEAIKKEHSNFGLMIDLSHLPLLGESAQEALGLAKDYLLHAHIGNCVMKDSSHPAYGDSHPRFGCEGGENDVSELTEFLKVLREIGYLERDDRFVSFEIMPMKGESSELVIAGAKRTLQQAWAKVRTSL</sequence>
<dbReference type="PANTHER" id="PTHR12110">
    <property type="entry name" value="HYDROXYPYRUVATE ISOMERASE"/>
    <property type="match status" value="1"/>
</dbReference>
<dbReference type="Gene3D" id="3.20.20.150">
    <property type="entry name" value="Divalent-metal-dependent TIM barrel enzymes"/>
    <property type="match status" value="1"/>
</dbReference>
<dbReference type="InterPro" id="IPR050312">
    <property type="entry name" value="IolE/XylAMocC-like"/>
</dbReference>
<gene>
    <name evidence="2" type="ORF">HKBW3S25_00703</name>
</gene>
<dbReference type="Pfam" id="PF01261">
    <property type="entry name" value="AP_endonuc_2"/>
    <property type="match status" value="1"/>
</dbReference>
<name>A0A6V8NYA1_9ACTN</name>